<feature type="domain" description="DNA helicase Pif1-like DEAD-box helicase" evidence="2">
    <location>
        <begin position="189"/>
        <end position="277"/>
    </location>
</feature>
<keyword evidence="1" id="KW-0347">Helicase</keyword>
<dbReference type="EnsemblPlants" id="Solyc01g058367.1.1">
    <property type="protein sequence ID" value="Solyc01g058367.1.1"/>
    <property type="gene ID" value="Solyc01g058367.1"/>
</dbReference>
<keyword evidence="1" id="KW-0233">DNA recombination</keyword>
<dbReference type="GO" id="GO:0016887">
    <property type="term" value="F:ATP hydrolysis activity"/>
    <property type="evidence" value="ECO:0007669"/>
    <property type="project" value="RHEA"/>
</dbReference>
<dbReference type="GO" id="GO:0043139">
    <property type="term" value="F:5'-3' DNA helicase activity"/>
    <property type="evidence" value="ECO:0007669"/>
    <property type="project" value="UniProtKB-EC"/>
</dbReference>
<keyword evidence="1" id="KW-0227">DNA damage</keyword>
<dbReference type="GO" id="GO:0006281">
    <property type="term" value="P:DNA repair"/>
    <property type="evidence" value="ECO:0007669"/>
    <property type="project" value="UniProtKB-KW"/>
</dbReference>
<dbReference type="PANTHER" id="PTHR10492:SF101">
    <property type="entry name" value="ATP-DEPENDENT DNA HELICASE"/>
    <property type="match status" value="1"/>
</dbReference>
<comment type="cofactor">
    <cofactor evidence="1">
        <name>Mg(2+)</name>
        <dbReference type="ChEBI" id="CHEBI:18420"/>
    </cofactor>
</comment>
<proteinExistence type="inferred from homology"/>
<dbReference type="PaxDb" id="4081-Solyc01g058370.1.1"/>
<dbReference type="SUPFAM" id="SSF52540">
    <property type="entry name" value="P-loop containing nucleoside triphosphate hydrolases"/>
    <property type="match status" value="1"/>
</dbReference>
<comment type="catalytic activity">
    <reaction evidence="1">
        <text>ATP + H2O = ADP + phosphate + H(+)</text>
        <dbReference type="Rhea" id="RHEA:13065"/>
        <dbReference type="ChEBI" id="CHEBI:15377"/>
        <dbReference type="ChEBI" id="CHEBI:15378"/>
        <dbReference type="ChEBI" id="CHEBI:30616"/>
        <dbReference type="ChEBI" id="CHEBI:43474"/>
        <dbReference type="ChEBI" id="CHEBI:456216"/>
        <dbReference type="EC" id="5.6.2.3"/>
    </reaction>
</comment>
<dbReference type="GO" id="GO:0005524">
    <property type="term" value="F:ATP binding"/>
    <property type="evidence" value="ECO:0007669"/>
    <property type="project" value="UniProtKB-KW"/>
</dbReference>
<dbReference type="GO" id="GO:0006310">
    <property type="term" value="P:DNA recombination"/>
    <property type="evidence" value="ECO:0007669"/>
    <property type="project" value="UniProtKB-KW"/>
</dbReference>
<dbReference type="Pfam" id="PF05970">
    <property type="entry name" value="PIF1"/>
    <property type="match status" value="1"/>
</dbReference>
<sequence>MITAEIPDMELYPDGYKAVKNYMMHGPCGDLNPGCPCMKQGKCTKHFPKKFNNQTNFDADGFPIYRRRNTGTKVDKNNVFLDNRNVVPYNRNLIVKFDAHINVELCNYSRSVKYLFKYVNKGSNRATIGIECSDTPTERDEIKRYLDCRYISTTEACWRIFSFDIHHRQPEVERLPFHLQGENTIVFQEESADKPFGGLTIIFGGDFRQILPVIPKGTRADILDASLNSSCLWPFFKIYELKQNMRLCCGRVSDSEAAEVTTFDKWLLQIGDGSFYSDVDNDLIKVPTDICIMPSNDPIGSIIDAVYPSLLQKYSDPTYLQERAILTPKNEMVHELNDKIMKMIQGEGRTYFSSDNVCKASVNTNDEDLLYPKEFLNSLRFPGIPNIEVQLKVGTPVILLRNQNQSEGLCNGTRLVVTHLGNWSISANIISEKNIG</sequence>
<keyword evidence="1" id="KW-0234">DNA repair</keyword>
<reference evidence="4" key="1">
    <citation type="journal article" date="2012" name="Nature">
        <title>The tomato genome sequence provides insights into fleshy fruit evolution.</title>
        <authorList>
            <consortium name="Tomato Genome Consortium"/>
        </authorList>
    </citation>
    <scope>NUCLEOTIDE SEQUENCE [LARGE SCALE GENOMIC DNA]</scope>
    <source>
        <strain evidence="4">cv. Heinz 1706</strain>
    </source>
</reference>
<evidence type="ECO:0000256" key="1">
    <source>
        <dbReference type="RuleBase" id="RU363044"/>
    </source>
</evidence>
<dbReference type="Proteomes" id="UP000004994">
    <property type="component" value="Chromosome 1"/>
</dbReference>
<evidence type="ECO:0000313" key="4">
    <source>
        <dbReference type="EnsemblPlants" id="Solyc01g058367.1.1"/>
    </source>
</evidence>
<dbReference type="Gramene" id="Solyc01g058367.1.1">
    <property type="protein sequence ID" value="Solyc01g058367.1.1"/>
    <property type="gene ID" value="Solyc01g058367.1"/>
</dbReference>
<evidence type="ECO:0000259" key="3">
    <source>
        <dbReference type="Pfam" id="PF21530"/>
    </source>
</evidence>
<dbReference type="PANTHER" id="PTHR10492">
    <property type="match status" value="1"/>
</dbReference>
<dbReference type="InterPro" id="IPR049163">
    <property type="entry name" value="Pif1-like_2B_dom"/>
</dbReference>
<evidence type="ECO:0000313" key="5">
    <source>
        <dbReference type="Proteomes" id="UP000004994"/>
    </source>
</evidence>
<protein>
    <recommendedName>
        <fullName evidence="1">ATP-dependent DNA helicase</fullName>
        <ecNumber evidence="1">5.6.2.3</ecNumber>
    </recommendedName>
</protein>
<dbReference type="GO" id="GO:0000723">
    <property type="term" value="P:telomere maintenance"/>
    <property type="evidence" value="ECO:0007669"/>
    <property type="project" value="InterPro"/>
</dbReference>
<keyword evidence="1" id="KW-0378">Hydrolase</keyword>
<dbReference type="OMA" id="VEAPMCH"/>
<dbReference type="EC" id="5.6.2.3" evidence="1"/>
<keyword evidence="1" id="KW-0067">ATP-binding</keyword>
<dbReference type="STRING" id="4081.A0A3Q7EF31"/>
<keyword evidence="1" id="KW-0547">Nucleotide-binding</keyword>
<dbReference type="InParanoid" id="A0A3Q7EF31"/>
<dbReference type="Pfam" id="PF21530">
    <property type="entry name" value="Pif1_2B_dom"/>
    <property type="match status" value="1"/>
</dbReference>
<dbReference type="InterPro" id="IPR027417">
    <property type="entry name" value="P-loop_NTPase"/>
</dbReference>
<evidence type="ECO:0000259" key="2">
    <source>
        <dbReference type="Pfam" id="PF05970"/>
    </source>
</evidence>
<comment type="similarity">
    <text evidence="1">Belongs to the helicase family.</text>
</comment>
<reference evidence="4" key="2">
    <citation type="submission" date="2019-01" db="UniProtKB">
        <authorList>
            <consortium name="EnsemblPlants"/>
        </authorList>
    </citation>
    <scope>IDENTIFICATION</scope>
    <source>
        <strain evidence="4">cv. Heinz 1706</strain>
    </source>
</reference>
<accession>A0A3Q7EF31</accession>
<keyword evidence="5" id="KW-1185">Reference proteome</keyword>
<dbReference type="AlphaFoldDB" id="A0A3Q7EF31"/>
<organism evidence="4">
    <name type="scientific">Solanum lycopersicum</name>
    <name type="common">Tomato</name>
    <name type="synonym">Lycopersicon esculentum</name>
    <dbReference type="NCBI Taxonomy" id="4081"/>
    <lineage>
        <taxon>Eukaryota</taxon>
        <taxon>Viridiplantae</taxon>
        <taxon>Streptophyta</taxon>
        <taxon>Embryophyta</taxon>
        <taxon>Tracheophyta</taxon>
        <taxon>Spermatophyta</taxon>
        <taxon>Magnoliopsida</taxon>
        <taxon>eudicotyledons</taxon>
        <taxon>Gunneridae</taxon>
        <taxon>Pentapetalae</taxon>
        <taxon>asterids</taxon>
        <taxon>lamiids</taxon>
        <taxon>Solanales</taxon>
        <taxon>Solanaceae</taxon>
        <taxon>Solanoideae</taxon>
        <taxon>Solaneae</taxon>
        <taxon>Solanum</taxon>
        <taxon>Solanum subgen. Lycopersicon</taxon>
    </lineage>
</organism>
<dbReference type="InterPro" id="IPR010285">
    <property type="entry name" value="DNA_helicase_pif1-like_DEAD"/>
</dbReference>
<feature type="domain" description="DNA helicase Pif1-like 2B" evidence="3">
    <location>
        <begin position="374"/>
        <end position="420"/>
    </location>
</feature>
<name>A0A3Q7EF31_SOLLC</name>